<dbReference type="GO" id="GO:0004523">
    <property type="term" value="F:RNA-DNA hybrid ribonuclease activity"/>
    <property type="evidence" value="ECO:0007669"/>
    <property type="project" value="InterPro"/>
</dbReference>
<dbReference type="AlphaFoldDB" id="A0A7J8QHH1"/>
<reference evidence="2 3" key="1">
    <citation type="journal article" date="2019" name="Genome Biol. Evol.">
        <title>Insights into the evolution of the New World diploid cottons (Gossypium, subgenus Houzingenia) based on genome sequencing.</title>
        <authorList>
            <person name="Grover C.E."/>
            <person name="Arick M.A. 2nd"/>
            <person name="Thrash A."/>
            <person name="Conover J.L."/>
            <person name="Sanders W.S."/>
            <person name="Peterson D.G."/>
            <person name="Frelichowski J.E."/>
            <person name="Scheffler J.A."/>
            <person name="Scheffler B.E."/>
            <person name="Wendel J.F."/>
        </authorList>
    </citation>
    <scope>NUCLEOTIDE SEQUENCE [LARGE SCALE GENOMIC DNA]</scope>
    <source>
        <strain evidence="2">8</strain>
        <tissue evidence="2">Leaf</tissue>
    </source>
</reference>
<evidence type="ECO:0000313" key="3">
    <source>
        <dbReference type="Proteomes" id="UP000593578"/>
    </source>
</evidence>
<dbReference type="Gene3D" id="3.30.420.10">
    <property type="entry name" value="Ribonuclease H-like superfamily/Ribonuclease H"/>
    <property type="match status" value="1"/>
</dbReference>
<proteinExistence type="predicted"/>
<dbReference type="Proteomes" id="UP000593578">
    <property type="component" value="Unassembled WGS sequence"/>
</dbReference>
<dbReference type="InterPro" id="IPR053151">
    <property type="entry name" value="RNase_H-like"/>
</dbReference>
<evidence type="ECO:0000313" key="2">
    <source>
        <dbReference type="EMBL" id="MBA0601011.1"/>
    </source>
</evidence>
<dbReference type="Pfam" id="PF13456">
    <property type="entry name" value="RVT_3"/>
    <property type="match status" value="1"/>
</dbReference>
<dbReference type="InterPro" id="IPR002156">
    <property type="entry name" value="RNaseH_domain"/>
</dbReference>
<comment type="caution">
    <text evidence="2">The sequence shown here is derived from an EMBL/GenBank/DDBJ whole genome shotgun (WGS) entry which is preliminary data.</text>
</comment>
<dbReference type="PANTHER" id="PTHR47723">
    <property type="entry name" value="OS05G0353850 PROTEIN"/>
    <property type="match status" value="1"/>
</dbReference>
<dbReference type="EMBL" id="JABEZZ010000012">
    <property type="protein sequence ID" value="MBA0601011.1"/>
    <property type="molecule type" value="Genomic_DNA"/>
</dbReference>
<dbReference type="PANTHER" id="PTHR47723:SF24">
    <property type="entry name" value="RNASE H TYPE-1 DOMAIN-CONTAINING PROTEIN"/>
    <property type="match status" value="1"/>
</dbReference>
<evidence type="ECO:0000259" key="1">
    <source>
        <dbReference type="Pfam" id="PF13456"/>
    </source>
</evidence>
<protein>
    <recommendedName>
        <fullName evidence="1">RNase H type-1 domain-containing protein</fullName>
    </recommendedName>
</protein>
<accession>A0A7J8QHH1</accession>
<dbReference type="InterPro" id="IPR044730">
    <property type="entry name" value="RNase_H-like_dom_plant"/>
</dbReference>
<gene>
    <name evidence="2" type="ORF">Gorai_004204</name>
</gene>
<organism evidence="2 3">
    <name type="scientific">Gossypium raimondii</name>
    <name type="common">Peruvian cotton</name>
    <name type="synonym">Gossypium klotzschianum subsp. raimondii</name>
    <dbReference type="NCBI Taxonomy" id="29730"/>
    <lineage>
        <taxon>Eukaryota</taxon>
        <taxon>Viridiplantae</taxon>
        <taxon>Streptophyta</taxon>
        <taxon>Embryophyta</taxon>
        <taxon>Tracheophyta</taxon>
        <taxon>Spermatophyta</taxon>
        <taxon>Magnoliopsida</taxon>
        <taxon>eudicotyledons</taxon>
        <taxon>Gunneridae</taxon>
        <taxon>Pentapetalae</taxon>
        <taxon>rosids</taxon>
        <taxon>malvids</taxon>
        <taxon>Malvales</taxon>
        <taxon>Malvaceae</taxon>
        <taxon>Malvoideae</taxon>
        <taxon>Gossypium</taxon>
    </lineage>
</organism>
<dbReference type="GO" id="GO:0003676">
    <property type="term" value="F:nucleic acid binding"/>
    <property type="evidence" value="ECO:0007669"/>
    <property type="project" value="InterPro"/>
</dbReference>
<sequence>MFRVLVDYTGCHSRAMAYPLIPMFNVLVDCTDCHSRAMVLHLITSFEVSPCRIWILLSQCRPIKLVDHHHDCAKYSSIPFQSTHFSIYPVKRIGCTCSLMVWLIEDLKQRLLVECCKVILDGMISSLSNGFNRVVIHTDNLEVVQALQDNLLEDSSITILKRVQRIMSTEGCWLIRHIPREENRVAICLAKLIVEGRTSLQVYDECPLQVYDERLHDM</sequence>
<feature type="domain" description="RNase H type-1" evidence="1">
    <location>
        <begin position="117"/>
        <end position="191"/>
    </location>
</feature>
<dbReference type="InterPro" id="IPR036397">
    <property type="entry name" value="RNaseH_sf"/>
</dbReference>
<name>A0A7J8QHH1_GOSRA</name>
<dbReference type="CDD" id="cd06222">
    <property type="entry name" value="RNase_H_like"/>
    <property type="match status" value="1"/>
</dbReference>